<dbReference type="RefSeq" id="WP_277863601.1">
    <property type="nucleotide sequence ID" value="NZ_JARRAG010000002.1"/>
</dbReference>
<dbReference type="InterPro" id="IPR010768">
    <property type="entry name" value="GATase1-like"/>
</dbReference>
<accession>A0ABT6FII5</accession>
<dbReference type="PANTHER" id="PTHR37947">
    <property type="entry name" value="BLL2462 PROTEIN"/>
    <property type="match status" value="1"/>
</dbReference>
<evidence type="ECO:0000313" key="3">
    <source>
        <dbReference type="EMBL" id="MDG3007319.1"/>
    </source>
</evidence>
<reference evidence="3 4" key="1">
    <citation type="submission" date="2023-03" db="EMBL/GenBank/DDBJ databases">
        <title>Paludisphaera mucosa sp. nov. a novel planctomycete from northern fen.</title>
        <authorList>
            <person name="Ivanova A."/>
        </authorList>
    </citation>
    <scope>NUCLEOTIDE SEQUENCE [LARGE SCALE GENOMIC DNA]</scope>
    <source>
        <strain evidence="3 4">Pla2</strain>
    </source>
</reference>
<name>A0ABT6FII5_9BACT</name>
<keyword evidence="1" id="KW-1133">Transmembrane helix</keyword>
<dbReference type="Gene3D" id="3.40.50.410">
    <property type="entry name" value="von Willebrand factor, type A domain"/>
    <property type="match status" value="1"/>
</dbReference>
<protein>
    <submittedName>
        <fullName evidence="3">Glutamine amidotransferase</fullName>
    </submittedName>
</protein>
<dbReference type="SUPFAM" id="SSF52317">
    <property type="entry name" value="Class I glutamine amidotransferase-like"/>
    <property type="match status" value="1"/>
</dbReference>
<keyword evidence="3" id="KW-0315">Glutamine amidotransferase</keyword>
<keyword evidence="4" id="KW-1185">Reference proteome</keyword>
<keyword evidence="1" id="KW-0472">Membrane</keyword>
<dbReference type="Pfam" id="PF07090">
    <property type="entry name" value="GATase1_like"/>
    <property type="match status" value="1"/>
</dbReference>
<feature type="transmembrane region" description="Helical" evidence="1">
    <location>
        <begin position="12"/>
        <end position="34"/>
    </location>
</feature>
<feature type="domain" description="Putative glutamine amidotransferase" evidence="2">
    <location>
        <begin position="397"/>
        <end position="558"/>
    </location>
</feature>
<organism evidence="3 4">
    <name type="scientific">Paludisphaera mucosa</name>
    <dbReference type="NCBI Taxonomy" id="3030827"/>
    <lineage>
        <taxon>Bacteria</taxon>
        <taxon>Pseudomonadati</taxon>
        <taxon>Planctomycetota</taxon>
        <taxon>Planctomycetia</taxon>
        <taxon>Isosphaerales</taxon>
        <taxon>Isosphaeraceae</taxon>
        <taxon>Paludisphaera</taxon>
    </lineage>
</organism>
<evidence type="ECO:0000256" key="1">
    <source>
        <dbReference type="SAM" id="Phobius"/>
    </source>
</evidence>
<keyword evidence="1" id="KW-0812">Transmembrane</keyword>
<dbReference type="EMBL" id="JARRAG010000002">
    <property type="protein sequence ID" value="MDG3007319.1"/>
    <property type="molecule type" value="Genomic_DNA"/>
</dbReference>
<gene>
    <name evidence="3" type="ORF">PZE19_26455</name>
</gene>
<dbReference type="Gene3D" id="3.40.50.880">
    <property type="match status" value="1"/>
</dbReference>
<sequence>MDSGFSVSLNPIAPWPFLVVASAAVVGLTIAAYARKLRGPGASWRWVALGLRLFALLLCLLAALRPSVILQEKKKQAASIVFLLDSSTSMKIQDEANSTARWKSAREALKAGVEAAKKLSGDLEVKAYGFDSAVRDLNLDEEAAAPPEPDGRETQLGSALLEIDKRQAQGARRIARLVVLSDFGSNNGTNPLVAARRYRDQQTPVSTVVFGTQGAGAGSRDVAVREITAGPTVFVKNKLEVRGALSARGFGGQTLDVELFVEDQPTAVAKAQVKVPDGADSVPITGLNYIPQTPGEKKVTLKVAPREGELVLSNNEISTFVTVLSGGLNVLFVQGPNFTWDYKYLMNSIGTSPDIEVKGALIRKPAVGDKGELDDDEFTPGRYDVYVVSDMPADFLTPRQHHLLADAIKKGAAGMIMLGGRNSFGPGGWGRTEIADVLPVEVHPGDGQIEPPGGVQFKPNAIGLNSYLLQIGSDPANTARLWEALKPVQGTNRFGEPKRGAEILGTANGVDAEPMMLSIETGRGRTIAYGGDTWVWARTELGRPAHRKFWRQVVFWLSHKENQGSDQIKLSIDRRRAAVGQSVEMTIAGRDAKGGPLKDVDYDVKVEREGEGAEATSEAVEDYIRGDESLASYPARGKPGDYKVTVIGRRNGQEVGRDTARFLVYQDDRELENPSADPELARQIAEITAGEPVPPEQLAKHLAGLDKAAFTEYVSPTEHRVWDNWPFFLLFTLCLTLEWWLRKRHGWV</sequence>
<evidence type="ECO:0000259" key="2">
    <source>
        <dbReference type="Pfam" id="PF07090"/>
    </source>
</evidence>
<feature type="transmembrane region" description="Helical" evidence="1">
    <location>
        <begin position="46"/>
        <end position="64"/>
    </location>
</feature>
<dbReference type="CDD" id="cd00198">
    <property type="entry name" value="vWFA"/>
    <property type="match status" value="1"/>
</dbReference>
<dbReference type="Proteomes" id="UP001216907">
    <property type="component" value="Unassembled WGS sequence"/>
</dbReference>
<proteinExistence type="predicted"/>
<dbReference type="PANTHER" id="PTHR37947:SF1">
    <property type="entry name" value="BLL2462 PROTEIN"/>
    <property type="match status" value="1"/>
</dbReference>
<dbReference type="InterPro" id="IPR029062">
    <property type="entry name" value="Class_I_gatase-like"/>
</dbReference>
<evidence type="ECO:0000313" key="4">
    <source>
        <dbReference type="Proteomes" id="UP001216907"/>
    </source>
</evidence>
<dbReference type="SUPFAM" id="SSF53300">
    <property type="entry name" value="vWA-like"/>
    <property type="match status" value="1"/>
</dbReference>
<comment type="caution">
    <text evidence="3">The sequence shown here is derived from an EMBL/GenBank/DDBJ whole genome shotgun (WGS) entry which is preliminary data.</text>
</comment>
<dbReference type="InterPro" id="IPR036465">
    <property type="entry name" value="vWFA_dom_sf"/>
</dbReference>